<protein>
    <recommendedName>
        <fullName evidence="1">PET hydrolase/cutinase-like domain-containing protein</fullName>
    </recommendedName>
</protein>
<dbReference type="PANTHER" id="PTHR33428">
    <property type="entry name" value="CHLOROPHYLLASE-2, CHLOROPLASTIC"/>
    <property type="match status" value="1"/>
</dbReference>
<gene>
    <name evidence="2" type="ORF">CPOL0286_LOCUS13386</name>
</gene>
<dbReference type="AlphaFoldDB" id="A0A7S4MU66"/>
<feature type="non-terminal residue" evidence="2">
    <location>
        <position position="1"/>
    </location>
</feature>
<feature type="domain" description="PET hydrolase/cutinase-like" evidence="1">
    <location>
        <begin position="29"/>
        <end position="234"/>
    </location>
</feature>
<dbReference type="InterPro" id="IPR029058">
    <property type="entry name" value="AB_hydrolase_fold"/>
</dbReference>
<evidence type="ECO:0000313" key="2">
    <source>
        <dbReference type="EMBL" id="CAE2243327.1"/>
    </source>
</evidence>
<accession>A0A7S4MU66</accession>
<dbReference type="Gene3D" id="3.40.50.1820">
    <property type="entry name" value="alpha/beta hydrolase"/>
    <property type="match status" value="1"/>
</dbReference>
<dbReference type="Pfam" id="PF12740">
    <property type="entry name" value="PETase"/>
    <property type="match status" value="1"/>
</dbReference>
<reference evidence="2" key="1">
    <citation type="submission" date="2021-01" db="EMBL/GenBank/DDBJ databases">
        <authorList>
            <person name="Corre E."/>
            <person name="Pelletier E."/>
            <person name="Niang G."/>
            <person name="Scheremetjew M."/>
            <person name="Finn R."/>
            <person name="Kale V."/>
            <person name="Holt S."/>
            <person name="Cochrane G."/>
            <person name="Meng A."/>
            <person name="Brown T."/>
            <person name="Cohen L."/>
        </authorList>
    </citation>
    <scope>NUCLEOTIDE SEQUENCE</scope>
    <source>
        <strain evidence="2">UIO037</strain>
    </source>
</reference>
<dbReference type="InterPro" id="IPR041127">
    <property type="entry name" value="PET_hydrolase/cutinase-like"/>
</dbReference>
<evidence type="ECO:0000259" key="1">
    <source>
        <dbReference type="Pfam" id="PF12740"/>
    </source>
</evidence>
<name>A0A7S4MU66_9EUKA</name>
<sequence length="285" mass="30585">VPPTGPYNITRLSFNLSTLDSTSHVINAVYPAVSRSSTFPLVVYAHGFDDAGYIDYTSLFDELASWGYVVVCALSCKLGCRDDCVSKKYDPPCFGHYYLEQLMTARWAQASSDAAVLPINHSAGIALAGHSMGGQATLFSAAFNASGYNVKAVALHHAFTHSYPAIDSVPFLAFTGELDDVAPPRMANAIFDTPGACATRGLVNRWSADHHEPTTHYNPELALATVGWFKIFVERTPSFAGVDFEALLFGTGNTSLCFGGVDGRLKKCELIRGGGDTPCAPELVE</sequence>
<dbReference type="SUPFAM" id="SSF53474">
    <property type="entry name" value="alpha/beta-Hydrolases"/>
    <property type="match status" value="1"/>
</dbReference>
<proteinExistence type="predicted"/>
<dbReference type="EMBL" id="HBKO01029438">
    <property type="protein sequence ID" value="CAE2243327.1"/>
    <property type="molecule type" value="Transcribed_RNA"/>
</dbReference>
<organism evidence="2">
    <name type="scientific">Prymnesium polylepis</name>
    <dbReference type="NCBI Taxonomy" id="72548"/>
    <lineage>
        <taxon>Eukaryota</taxon>
        <taxon>Haptista</taxon>
        <taxon>Haptophyta</taxon>
        <taxon>Prymnesiophyceae</taxon>
        <taxon>Prymnesiales</taxon>
        <taxon>Prymnesiaceae</taxon>
        <taxon>Prymnesium</taxon>
    </lineage>
</organism>
<dbReference type="PANTHER" id="PTHR33428:SF14">
    <property type="entry name" value="CARBOXYLESTERASE TYPE B DOMAIN-CONTAINING PROTEIN"/>
    <property type="match status" value="1"/>
</dbReference>